<dbReference type="SUPFAM" id="SSF141868">
    <property type="entry name" value="EAL domain-like"/>
    <property type="match status" value="1"/>
</dbReference>
<dbReference type="SMART" id="SM00052">
    <property type="entry name" value="EAL"/>
    <property type="match status" value="1"/>
</dbReference>
<dbReference type="SUPFAM" id="SSF55073">
    <property type="entry name" value="Nucleotide cyclase"/>
    <property type="match status" value="1"/>
</dbReference>
<dbReference type="Pfam" id="PF00990">
    <property type="entry name" value="GGDEF"/>
    <property type="match status" value="1"/>
</dbReference>
<evidence type="ECO:0000313" key="4">
    <source>
        <dbReference type="Proteomes" id="UP000202440"/>
    </source>
</evidence>
<dbReference type="PANTHER" id="PTHR33121">
    <property type="entry name" value="CYCLIC DI-GMP PHOSPHODIESTERASE PDEF"/>
    <property type="match status" value="1"/>
</dbReference>
<dbReference type="CDD" id="cd01948">
    <property type="entry name" value="EAL"/>
    <property type="match status" value="1"/>
</dbReference>
<accession>A0A222FMM5</accession>
<dbReference type="Pfam" id="PF00563">
    <property type="entry name" value="EAL"/>
    <property type="match status" value="1"/>
</dbReference>
<reference evidence="3 4" key="1">
    <citation type="submission" date="2017-07" db="EMBL/GenBank/DDBJ databases">
        <title>Annotated genome sequence of Bacterioplanes sanyensis isolated from Red Sea.</title>
        <authorList>
            <person name="Rehman Z.U."/>
        </authorList>
    </citation>
    <scope>NUCLEOTIDE SEQUENCE [LARGE SCALE GENOMIC DNA]</scope>
    <source>
        <strain evidence="3 4">NV9</strain>
    </source>
</reference>
<dbReference type="InterPro" id="IPR043128">
    <property type="entry name" value="Rev_trsase/Diguanyl_cyclase"/>
</dbReference>
<dbReference type="EMBL" id="CP022530">
    <property type="protein sequence ID" value="ASP39631.1"/>
    <property type="molecule type" value="Genomic_DNA"/>
</dbReference>
<dbReference type="GO" id="GO:0071111">
    <property type="term" value="F:cyclic-guanylate-specific phosphodiesterase activity"/>
    <property type="evidence" value="ECO:0007669"/>
    <property type="project" value="InterPro"/>
</dbReference>
<dbReference type="PROSITE" id="PS50887">
    <property type="entry name" value="GGDEF"/>
    <property type="match status" value="1"/>
</dbReference>
<dbReference type="CDD" id="cd01949">
    <property type="entry name" value="GGDEF"/>
    <property type="match status" value="1"/>
</dbReference>
<dbReference type="RefSeq" id="WP_094060806.1">
    <property type="nucleotide sequence ID" value="NZ_CP022530.1"/>
</dbReference>
<evidence type="ECO:0000259" key="1">
    <source>
        <dbReference type="PROSITE" id="PS50883"/>
    </source>
</evidence>
<dbReference type="OrthoDB" id="9816034at2"/>
<protein>
    <recommendedName>
        <fullName evidence="5">GGDEF-domain containing protein</fullName>
    </recommendedName>
</protein>
<dbReference type="PANTHER" id="PTHR33121:SF71">
    <property type="entry name" value="OXYGEN SENSOR PROTEIN DOSP"/>
    <property type="match status" value="1"/>
</dbReference>
<organism evidence="3 4">
    <name type="scientific">Bacterioplanes sanyensis</name>
    <dbReference type="NCBI Taxonomy" id="1249553"/>
    <lineage>
        <taxon>Bacteria</taxon>
        <taxon>Pseudomonadati</taxon>
        <taxon>Pseudomonadota</taxon>
        <taxon>Gammaproteobacteria</taxon>
        <taxon>Oceanospirillales</taxon>
        <taxon>Oceanospirillaceae</taxon>
        <taxon>Bacterioplanes</taxon>
    </lineage>
</organism>
<dbReference type="InterPro" id="IPR035919">
    <property type="entry name" value="EAL_sf"/>
</dbReference>
<evidence type="ECO:0000313" key="3">
    <source>
        <dbReference type="EMBL" id="ASP39631.1"/>
    </source>
</evidence>
<dbReference type="Proteomes" id="UP000202440">
    <property type="component" value="Chromosome"/>
</dbReference>
<proteinExistence type="predicted"/>
<dbReference type="InterPro" id="IPR029787">
    <property type="entry name" value="Nucleotide_cyclase"/>
</dbReference>
<feature type="domain" description="GGDEF" evidence="2">
    <location>
        <begin position="350"/>
        <end position="489"/>
    </location>
</feature>
<dbReference type="InterPro" id="IPR001633">
    <property type="entry name" value="EAL_dom"/>
</dbReference>
<feature type="domain" description="EAL" evidence="1">
    <location>
        <begin position="498"/>
        <end position="748"/>
    </location>
</feature>
<dbReference type="Gene3D" id="3.30.70.270">
    <property type="match status" value="1"/>
</dbReference>
<dbReference type="Gene3D" id="3.20.20.450">
    <property type="entry name" value="EAL domain"/>
    <property type="match status" value="1"/>
</dbReference>
<name>A0A222FMM5_9GAMM</name>
<evidence type="ECO:0008006" key="5">
    <source>
        <dbReference type="Google" id="ProtNLM"/>
    </source>
</evidence>
<sequence>MLLRNKILLVYLLVLAMGLAISLSTLLSGQRVSSLTTELLDHDLPLLQHMQGLYFGMVEHERLLYEYYATTDADTIMPKVEAVDAAIDDHLQALATGLHDQAAYQRLQSANQDLRLLTERLDVVLSSNRVDWDLARELLVQISDSRRRVLPDLERLVAEFRAEADMAGSEARYQTQLSTALVVSFSALVLVIAAFVGYYVNRYLSDSAARRRLAMMAERHPSPVMRFDWYGELQYSNPASYQLMKQLDNHSMRPESLLPDDFHQRLLDAQVEGGSLVEWQQPFHQHWLQYSLSLLPDLASCHLYITDITEEVSARNELRYQAYHDELTGLRNRRYFFEQLQQHADASDEKPLALMLLQLDRYDSLTSSLGQGVADALLQNVATRLKDFLRHYSEHDLQHTLYRMEAAKFVVLLDSLPEPEFADHLSKALVESIQQPVCIDSNEFFLTVSVGLSFFPEHGLRPETLFANADAALGRARSDGGDGVVHYCDSIHAREQTWVAIERGLREAIEKQQLFLMYQPKISAHQHRITGVEALIRWRREDGSLVSPAEFIPVAERSGLIVTIGEWVLHEAFRQYETWSQQQPLSIAINLSARQFRHPGLLPMLSECLHYYAINPNDIELEITESLLMQDMEKAIALMHELKALGFRLAIDDFGTGYSSLSYLKRFPIDRLKIDRAFVKDIQNNEQDRTLVKAIIDLAHNLDLGVVTEGVETADQLALVEQFGGDDIQGFFFSKPLTQEEIQRQYFN</sequence>
<dbReference type="InterPro" id="IPR000160">
    <property type="entry name" value="GGDEF_dom"/>
</dbReference>
<dbReference type="NCBIfam" id="TIGR00254">
    <property type="entry name" value="GGDEF"/>
    <property type="match status" value="1"/>
</dbReference>
<dbReference type="InterPro" id="IPR050706">
    <property type="entry name" value="Cyclic-di-GMP_PDE-like"/>
</dbReference>
<evidence type="ECO:0000259" key="2">
    <source>
        <dbReference type="PROSITE" id="PS50887"/>
    </source>
</evidence>
<keyword evidence="4" id="KW-1185">Reference proteome</keyword>
<dbReference type="KEGG" id="bsan:CHH28_13535"/>
<dbReference type="PROSITE" id="PS50883">
    <property type="entry name" value="EAL"/>
    <property type="match status" value="1"/>
</dbReference>
<gene>
    <name evidence="3" type="ORF">CHH28_13535</name>
</gene>
<dbReference type="AlphaFoldDB" id="A0A222FMM5"/>
<dbReference type="SMART" id="SM00267">
    <property type="entry name" value="GGDEF"/>
    <property type="match status" value="1"/>
</dbReference>